<dbReference type="NCBIfam" id="NF004127">
    <property type="entry name" value="PRK05617.1"/>
    <property type="match status" value="1"/>
</dbReference>
<keyword evidence="3" id="KW-0378">Hydrolase</keyword>
<reference evidence="7" key="1">
    <citation type="journal article" date="2019" name="Int. J. Syst. Evol. Microbiol.">
        <title>The Global Catalogue of Microorganisms (GCM) 10K type strain sequencing project: providing services to taxonomists for standard genome sequencing and annotation.</title>
        <authorList>
            <consortium name="The Broad Institute Genomics Platform"/>
            <consortium name="The Broad Institute Genome Sequencing Center for Infectious Disease"/>
            <person name="Wu L."/>
            <person name="Ma J."/>
        </authorList>
    </citation>
    <scope>NUCLEOTIDE SEQUENCE [LARGE SCALE GENOMIC DNA]</scope>
    <source>
        <strain evidence="7">JCM 15591</strain>
    </source>
</reference>
<evidence type="ECO:0000256" key="3">
    <source>
        <dbReference type="ARBA" id="ARBA00022801"/>
    </source>
</evidence>
<comment type="caution">
    <text evidence="6">The sequence shown here is derived from an EMBL/GenBank/DDBJ whole genome shotgun (WGS) entry which is preliminary data.</text>
</comment>
<accession>A0ABP4WWW2</accession>
<protein>
    <recommendedName>
        <fullName evidence="2">3-hydroxyisobutyryl-CoA hydrolase</fullName>
        <ecNumber evidence="2">3.1.2.4</ecNumber>
    </recommendedName>
</protein>
<dbReference type="InterPro" id="IPR029045">
    <property type="entry name" value="ClpP/crotonase-like_dom_sf"/>
</dbReference>
<dbReference type="CDD" id="cd06558">
    <property type="entry name" value="crotonase-like"/>
    <property type="match status" value="1"/>
</dbReference>
<dbReference type="Gene3D" id="3.90.226.10">
    <property type="entry name" value="2-enoyl-CoA Hydratase, Chain A, domain 1"/>
    <property type="match status" value="1"/>
</dbReference>
<evidence type="ECO:0000256" key="1">
    <source>
        <dbReference type="ARBA" id="ARBA00001709"/>
    </source>
</evidence>
<dbReference type="SUPFAM" id="SSF52096">
    <property type="entry name" value="ClpP/crotonase"/>
    <property type="match status" value="1"/>
</dbReference>
<evidence type="ECO:0000256" key="2">
    <source>
        <dbReference type="ARBA" id="ARBA00011915"/>
    </source>
</evidence>
<dbReference type="EMBL" id="BAAAPN010000048">
    <property type="protein sequence ID" value="GAA1761720.1"/>
    <property type="molecule type" value="Genomic_DNA"/>
</dbReference>
<evidence type="ECO:0000313" key="6">
    <source>
        <dbReference type="EMBL" id="GAA1761720.1"/>
    </source>
</evidence>
<organism evidence="6 7">
    <name type="scientific">Nostocoides vanveenii</name>
    <dbReference type="NCBI Taxonomy" id="330835"/>
    <lineage>
        <taxon>Bacteria</taxon>
        <taxon>Bacillati</taxon>
        <taxon>Actinomycetota</taxon>
        <taxon>Actinomycetes</taxon>
        <taxon>Micrococcales</taxon>
        <taxon>Intrasporangiaceae</taxon>
        <taxon>Nostocoides</taxon>
    </lineage>
</organism>
<dbReference type="PANTHER" id="PTHR43176:SF3">
    <property type="entry name" value="3-HYDROXYISOBUTYRYL-COA HYDROLASE, MITOCHONDRIAL"/>
    <property type="match status" value="1"/>
</dbReference>
<sequence length="361" mass="37480">MSDGPVFPPDANNPSRATEDFPGDQGGSLALPDAAFWTRHGGGDSVRFAVAGGVGHVVLDRPHALNAITADLVDDLMAQLLDWRDDDTVGAVSLRGAGTRAFSAGADVRAVRDLVLAGDPVAAGDFWAREYALIGLVGSYPKPVSVLMDGVIMGGGLGLAAVAQDRRITPDARLAMPETKIGFFTDAGSSRLFARAPGELGTYLALTGATFWAADALALGFADRLVSSIEADTPAQPTATAAVPPPAAPAADVSAPLLAEREWIDECFAGDDPHEIMERLRRHTAPAARACAATIGTRSPQAVCASLARVRAAATEPDLACTLAADTMLARELTVSADFVEGVRAVLIDKDTMPCWTSPPL</sequence>
<gene>
    <name evidence="6" type="ORF">GCM10009810_21440</name>
</gene>
<dbReference type="Pfam" id="PF16113">
    <property type="entry name" value="ECH_2"/>
    <property type="match status" value="1"/>
</dbReference>
<dbReference type="PANTHER" id="PTHR43176">
    <property type="entry name" value="3-HYDROXYISOBUTYRYL-COA HYDROLASE-RELATED"/>
    <property type="match status" value="1"/>
</dbReference>
<evidence type="ECO:0000256" key="4">
    <source>
        <dbReference type="SAM" id="MobiDB-lite"/>
    </source>
</evidence>
<dbReference type="RefSeq" id="WP_344065923.1">
    <property type="nucleotide sequence ID" value="NZ_BAAAPN010000048.1"/>
</dbReference>
<dbReference type="EC" id="3.1.2.4" evidence="2"/>
<proteinExistence type="predicted"/>
<comment type="catalytic activity">
    <reaction evidence="1">
        <text>3-hydroxy-2-methylpropanoyl-CoA + H2O = 3-hydroxy-2-methylpropanoate + CoA + H(+)</text>
        <dbReference type="Rhea" id="RHEA:20888"/>
        <dbReference type="ChEBI" id="CHEBI:11805"/>
        <dbReference type="ChEBI" id="CHEBI:15377"/>
        <dbReference type="ChEBI" id="CHEBI:15378"/>
        <dbReference type="ChEBI" id="CHEBI:57287"/>
        <dbReference type="ChEBI" id="CHEBI:57340"/>
        <dbReference type="EC" id="3.1.2.4"/>
    </reaction>
</comment>
<evidence type="ECO:0000259" key="5">
    <source>
        <dbReference type="Pfam" id="PF16113"/>
    </source>
</evidence>
<dbReference type="InterPro" id="IPR032259">
    <property type="entry name" value="HIBYL-CoA-H"/>
</dbReference>
<evidence type="ECO:0000313" key="7">
    <source>
        <dbReference type="Proteomes" id="UP001501475"/>
    </source>
</evidence>
<feature type="region of interest" description="Disordered" evidence="4">
    <location>
        <begin position="1"/>
        <end position="24"/>
    </location>
</feature>
<feature type="domain" description="Enoyl-CoA hydratase/isomerase" evidence="5">
    <location>
        <begin position="54"/>
        <end position="358"/>
    </location>
</feature>
<name>A0ABP4WWW2_9MICO</name>
<dbReference type="Proteomes" id="UP001501475">
    <property type="component" value="Unassembled WGS sequence"/>
</dbReference>
<keyword evidence="7" id="KW-1185">Reference proteome</keyword>
<dbReference type="InterPro" id="IPR045004">
    <property type="entry name" value="ECH_dom"/>
</dbReference>